<dbReference type="Gene3D" id="3.30.70.1120">
    <property type="entry name" value="TT1725-like"/>
    <property type="match status" value="1"/>
</dbReference>
<dbReference type="InterPro" id="IPR036746">
    <property type="entry name" value="TT1725-like_sf"/>
</dbReference>
<name>A0A4R6ZPC4_9LIST</name>
<gene>
    <name evidence="1" type="ORF">DFP96_103140</name>
</gene>
<keyword evidence="2" id="KW-1185">Reference proteome</keyword>
<evidence type="ECO:0008006" key="3">
    <source>
        <dbReference type="Google" id="ProtNLM"/>
    </source>
</evidence>
<reference evidence="1 2" key="1">
    <citation type="submission" date="2019-03" db="EMBL/GenBank/DDBJ databases">
        <title>Genomic Encyclopedia of Type Strains, Phase III (KMG-III): the genomes of soil and plant-associated and newly described type strains.</title>
        <authorList>
            <person name="Whitman W."/>
        </authorList>
    </citation>
    <scope>NUCLEOTIDE SEQUENCE [LARGE SCALE GENOMIC DNA]</scope>
    <source>
        <strain evidence="1 2">CECT 7972</strain>
    </source>
</reference>
<accession>A0A4R6ZPC4</accession>
<dbReference type="Proteomes" id="UP000295558">
    <property type="component" value="Unassembled WGS sequence"/>
</dbReference>
<proteinExistence type="predicted"/>
<dbReference type="PANTHER" id="PTHR36441">
    <property type="entry name" value="HYPOTHETICAL CYTOSOLIC PROTEIN"/>
    <property type="match status" value="1"/>
</dbReference>
<dbReference type="SUPFAM" id="SSF103007">
    <property type="entry name" value="Hypothetical protein TT1725"/>
    <property type="match status" value="1"/>
</dbReference>
<dbReference type="InterPro" id="IPR007546">
    <property type="entry name" value="DUF503"/>
</dbReference>
<dbReference type="OrthoDB" id="9809023at2"/>
<evidence type="ECO:0000313" key="2">
    <source>
        <dbReference type="Proteomes" id="UP000295558"/>
    </source>
</evidence>
<dbReference type="EMBL" id="SNZK01000003">
    <property type="protein sequence ID" value="TDR54044.1"/>
    <property type="molecule type" value="Genomic_DNA"/>
</dbReference>
<dbReference type="STRING" id="1265846.PROCOU_03644"/>
<sequence>MIRYIESEWFLQTPQTLKEKRAIIKRILTRAGQKFNISIAEIGFQDKWQRSLIGFAVVSESCNQAEKVAGTVLAFLDSFPEWERGKTTMESL</sequence>
<dbReference type="PANTHER" id="PTHR36441:SF1">
    <property type="entry name" value="DUF503 DOMAIN-CONTAINING PROTEIN"/>
    <property type="match status" value="1"/>
</dbReference>
<protein>
    <recommendedName>
        <fullName evidence="3">DUF503 domain-containing protein</fullName>
    </recommendedName>
</protein>
<dbReference type="Pfam" id="PF04456">
    <property type="entry name" value="DUF503"/>
    <property type="match status" value="1"/>
</dbReference>
<organism evidence="1 2">
    <name type="scientific">Listeria rocourtiae</name>
    <dbReference type="NCBI Taxonomy" id="647910"/>
    <lineage>
        <taxon>Bacteria</taxon>
        <taxon>Bacillati</taxon>
        <taxon>Bacillota</taxon>
        <taxon>Bacilli</taxon>
        <taxon>Bacillales</taxon>
        <taxon>Listeriaceae</taxon>
        <taxon>Listeria</taxon>
    </lineage>
</organism>
<comment type="caution">
    <text evidence="1">The sequence shown here is derived from an EMBL/GenBank/DDBJ whole genome shotgun (WGS) entry which is preliminary data.</text>
</comment>
<dbReference type="RefSeq" id="WP_036069579.1">
    <property type="nucleotide sequence ID" value="NZ_JAARQJ010000002.1"/>
</dbReference>
<dbReference type="AlphaFoldDB" id="A0A4R6ZPC4"/>
<evidence type="ECO:0000313" key="1">
    <source>
        <dbReference type="EMBL" id="TDR54044.1"/>
    </source>
</evidence>